<dbReference type="EC" id="2.3.1.86" evidence="4"/>
<organism evidence="25 26">
    <name type="scientific">Exserohilum turcicum (strain 28A)</name>
    <name type="common">Northern leaf blight fungus</name>
    <name type="synonym">Setosphaeria turcica</name>
    <dbReference type="NCBI Taxonomy" id="671987"/>
    <lineage>
        <taxon>Eukaryota</taxon>
        <taxon>Fungi</taxon>
        <taxon>Dikarya</taxon>
        <taxon>Ascomycota</taxon>
        <taxon>Pezizomycotina</taxon>
        <taxon>Dothideomycetes</taxon>
        <taxon>Pleosporomycetidae</taxon>
        <taxon>Pleosporales</taxon>
        <taxon>Pleosporineae</taxon>
        <taxon>Pleosporaceae</taxon>
        <taxon>Exserohilum</taxon>
    </lineage>
</organism>
<keyword evidence="10 22" id="KW-0378">Hydrolase</keyword>
<dbReference type="PRINTS" id="PR01483">
    <property type="entry name" value="FASYNTHASE"/>
</dbReference>
<evidence type="ECO:0000256" key="22">
    <source>
        <dbReference type="PIRNR" id="PIRNR005562"/>
    </source>
</evidence>
<evidence type="ECO:0000256" key="7">
    <source>
        <dbReference type="ARBA" id="ARBA00013256"/>
    </source>
</evidence>
<evidence type="ECO:0000256" key="12">
    <source>
        <dbReference type="ARBA" id="ARBA00023002"/>
    </source>
</evidence>
<dbReference type="InterPro" id="IPR013785">
    <property type="entry name" value="Aldolase_TIM"/>
</dbReference>
<comment type="catalytic activity">
    <reaction evidence="1">
        <text>a (3R)-hydroxyacyl-[ACP] = a (2E)-enoyl-[ACP] + H2O</text>
        <dbReference type="Rhea" id="RHEA:13097"/>
        <dbReference type="Rhea" id="RHEA-COMP:9925"/>
        <dbReference type="Rhea" id="RHEA-COMP:9945"/>
        <dbReference type="ChEBI" id="CHEBI:15377"/>
        <dbReference type="ChEBI" id="CHEBI:78784"/>
        <dbReference type="ChEBI" id="CHEBI:78827"/>
        <dbReference type="EC" id="4.2.1.59"/>
    </reaction>
</comment>
<dbReference type="GO" id="GO:0004318">
    <property type="term" value="F:enoyl-[acyl-carrier-protein] reductase (NADH) activity"/>
    <property type="evidence" value="ECO:0007669"/>
    <property type="project" value="UniProtKB-UniRule"/>
</dbReference>
<dbReference type="Gene3D" id="3.30.1120.100">
    <property type="match status" value="1"/>
</dbReference>
<dbReference type="SUPFAM" id="SSF54637">
    <property type="entry name" value="Thioesterase/thiol ester dehydrase-isomerase"/>
    <property type="match status" value="1"/>
</dbReference>
<comment type="similarity">
    <text evidence="2 22">Belongs to the fungal fatty acid synthetase subunit beta family.</text>
</comment>
<dbReference type="Gene3D" id="3.10.129.10">
    <property type="entry name" value="Hotdog Thioesterase"/>
    <property type="match status" value="1"/>
</dbReference>
<dbReference type="GeneID" id="19401316"/>
<dbReference type="EC" id="2.3.1.38" evidence="7"/>
<evidence type="ECO:0000259" key="24">
    <source>
        <dbReference type="SMART" id="SM00827"/>
    </source>
</evidence>
<dbReference type="InterPro" id="IPR040883">
    <property type="entry name" value="FAS_meander"/>
</dbReference>
<dbReference type="EC" id="4.2.1.59" evidence="6"/>
<dbReference type="EMBL" id="KB908866">
    <property type="protein sequence ID" value="EOA81674.1"/>
    <property type="molecule type" value="Genomic_DNA"/>
</dbReference>
<dbReference type="RefSeq" id="XP_008031070.1">
    <property type="nucleotide sequence ID" value="XM_008032879.1"/>
</dbReference>
<evidence type="ECO:0000256" key="3">
    <source>
        <dbReference type="ARBA" id="ARBA00012480"/>
    </source>
</evidence>
<dbReference type="Pfam" id="PF17951">
    <property type="entry name" value="FAS_meander"/>
    <property type="match status" value="1"/>
</dbReference>
<dbReference type="eggNOG" id="ENOG502QQJX">
    <property type="taxonomic scope" value="Eukaryota"/>
</dbReference>
<dbReference type="FunFam" id="1.20.930.70:FF:000001">
    <property type="entry name" value="Fatty acid synthase beta subunit dehydratase"/>
    <property type="match status" value="1"/>
</dbReference>
<dbReference type="InterPro" id="IPR032088">
    <property type="entry name" value="SAT"/>
</dbReference>
<dbReference type="GO" id="GO:0004321">
    <property type="term" value="F:fatty-acyl-CoA synthase activity"/>
    <property type="evidence" value="ECO:0007669"/>
    <property type="project" value="UniProtKB-EC"/>
</dbReference>
<dbReference type="Gene3D" id="6.10.60.10">
    <property type="match status" value="1"/>
</dbReference>
<protein>
    <recommendedName>
        <fullName evidence="21">S-acyl fatty acid synthase thioesterase</fullName>
        <ecNumber evidence="5">1.3.1.9</ecNumber>
        <ecNumber evidence="7">2.3.1.38</ecNumber>
        <ecNumber evidence="8">2.3.1.39</ecNumber>
        <ecNumber evidence="4">2.3.1.86</ecNumber>
        <ecNumber evidence="3">3.1.2.14</ecNumber>
        <ecNumber evidence="6">4.2.1.59</ecNumber>
    </recommendedName>
</protein>
<dbReference type="Gene3D" id="2.40.128.700">
    <property type="match status" value="1"/>
</dbReference>
<dbReference type="InterPro" id="IPR016452">
    <property type="entry name" value="Fas1/AflB-like"/>
</dbReference>
<dbReference type="Pfam" id="PF17828">
    <property type="entry name" value="FAS_N"/>
    <property type="match status" value="1"/>
</dbReference>
<evidence type="ECO:0000256" key="23">
    <source>
        <dbReference type="PIRSR" id="PIRSR005562-1"/>
    </source>
</evidence>
<evidence type="ECO:0000256" key="1">
    <source>
        <dbReference type="ARBA" id="ARBA00001055"/>
    </source>
</evidence>
<dbReference type="InterPro" id="IPR041099">
    <property type="entry name" value="FAS1_N"/>
</dbReference>
<comment type="catalytic activity">
    <reaction evidence="19">
        <text>a 2,3-saturated acyl-[ACP] + NAD(+) = a (2E)-enoyl-[ACP] + NADH + H(+)</text>
        <dbReference type="Rhea" id="RHEA:10240"/>
        <dbReference type="Rhea" id="RHEA-COMP:9925"/>
        <dbReference type="Rhea" id="RHEA-COMP:9926"/>
        <dbReference type="ChEBI" id="CHEBI:15378"/>
        <dbReference type="ChEBI" id="CHEBI:57540"/>
        <dbReference type="ChEBI" id="CHEBI:57945"/>
        <dbReference type="ChEBI" id="CHEBI:78784"/>
        <dbReference type="ChEBI" id="CHEBI:78785"/>
        <dbReference type="EC" id="1.3.1.9"/>
    </reaction>
</comment>
<gene>
    <name evidence="25" type="ORF">SETTUDRAFT_174337</name>
</gene>
<dbReference type="PIRSF" id="PIRSF005562">
    <property type="entry name" value="FAS_yeast_beta"/>
    <property type="match status" value="1"/>
</dbReference>
<dbReference type="Gene3D" id="3.20.20.70">
    <property type="entry name" value="Aldolase class I"/>
    <property type="match status" value="1"/>
</dbReference>
<evidence type="ECO:0000256" key="10">
    <source>
        <dbReference type="ARBA" id="ARBA00022801"/>
    </source>
</evidence>
<dbReference type="Gene3D" id="6.20.240.10">
    <property type="match status" value="1"/>
</dbReference>
<dbReference type="EC" id="2.3.1.39" evidence="8"/>
<dbReference type="Gene3D" id="3.30.70.3330">
    <property type="match status" value="1"/>
</dbReference>
<dbReference type="FunFam" id="3.40.366.10:FF:000006">
    <property type="entry name" value="Fatty acid synthase beta subunit dehydratase"/>
    <property type="match status" value="1"/>
</dbReference>
<keyword evidence="11 22" id="KW-0521">NADP</keyword>
<evidence type="ECO:0000256" key="4">
    <source>
        <dbReference type="ARBA" id="ARBA00012878"/>
    </source>
</evidence>
<dbReference type="SUPFAM" id="SSF51412">
    <property type="entry name" value="Inosine monophosphate dehydrogenase (IMPDH)"/>
    <property type="match status" value="1"/>
</dbReference>
<keyword evidence="14" id="KW-0456">Lyase</keyword>
<dbReference type="Pfam" id="PF08354">
    <property type="entry name" value="Fas1-AflB-like_hel"/>
    <property type="match status" value="1"/>
</dbReference>
<feature type="domain" description="Malonyl-CoA:ACP transacylase (MAT)" evidence="24">
    <location>
        <begin position="1711"/>
        <end position="2013"/>
    </location>
</feature>
<dbReference type="InterPro" id="IPR016035">
    <property type="entry name" value="Acyl_Trfase/lysoPLipase"/>
</dbReference>
<comment type="catalytic activity">
    <reaction evidence="18">
        <text>(9Z)-octadecenoyl-[ACP] + H2O = (9Z)-octadecenoate + holo-[ACP] + H(+)</text>
        <dbReference type="Rhea" id="RHEA:15057"/>
        <dbReference type="Rhea" id="RHEA-COMP:9685"/>
        <dbReference type="Rhea" id="RHEA-COMP:9924"/>
        <dbReference type="ChEBI" id="CHEBI:15377"/>
        <dbReference type="ChEBI" id="CHEBI:15378"/>
        <dbReference type="ChEBI" id="CHEBI:30823"/>
        <dbReference type="ChEBI" id="CHEBI:64479"/>
        <dbReference type="ChEBI" id="CHEBI:78783"/>
        <dbReference type="EC" id="3.1.2.14"/>
    </reaction>
</comment>
<reference evidence="25 26" key="1">
    <citation type="journal article" date="2012" name="PLoS Pathog.">
        <title>Diverse lifestyles and strategies of plant pathogenesis encoded in the genomes of eighteen Dothideomycetes fungi.</title>
        <authorList>
            <person name="Ohm R.A."/>
            <person name="Feau N."/>
            <person name="Henrissat B."/>
            <person name="Schoch C.L."/>
            <person name="Horwitz B.A."/>
            <person name="Barry K.W."/>
            <person name="Condon B.J."/>
            <person name="Copeland A.C."/>
            <person name="Dhillon B."/>
            <person name="Glaser F."/>
            <person name="Hesse C.N."/>
            <person name="Kosti I."/>
            <person name="LaButti K."/>
            <person name="Lindquist E.A."/>
            <person name="Lucas S."/>
            <person name="Salamov A.A."/>
            <person name="Bradshaw R.E."/>
            <person name="Ciuffetti L."/>
            <person name="Hamelin R.C."/>
            <person name="Kema G.H.J."/>
            <person name="Lawrence C."/>
            <person name="Scott J.A."/>
            <person name="Spatafora J.W."/>
            <person name="Turgeon B.G."/>
            <person name="de Wit P.J.G.M."/>
            <person name="Zhong S."/>
            <person name="Goodwin S.B."/>
            <person name="Grigoriev I.V."/>
        </authorList>
    </citation>
    <scope>NUCLEOTIDE SEQUENCE [LARGE SCALE GENOMIC DNA]</scope>
    <source>
        <strain evidence="26">28A</strain>
    </source>
</reference>
<dbReference type="CDD" id="cd03447">
    <property type="entry name" value="FAS_MaoC"/>
    <property type="match status" value="1"/>
</dbReference>
<evidence type="ECO:0000256" key="8">
    <source>
        <dbReference type="ARBA" id="ARBA00013258"/>
    </source>
</evidence>
<dbReference type="STRING" id="671987.R0JW13"/>
<proteinExistence type="inferred from homology"/>
<dbReference type="InterPro" id="IPR001227">
    <property type="entry name" value="Ac_transferase_dom_sf"/>
</dbReference>
<evidence type="ECO:0000313" key="25">
    <source>
        <dbReference type="EMBL" id="EOA81674.1"/>
    </source>
</evidence>
<reference evidence="25 26" key="2">
    <citation type="journal article" date="2013" name="PLoS Genet.">
        <title>Comparative genome structure, secondary metabolite, and effector coding capacity across Cochliobolus pathogens.</title>
        <authorList>
            <person name="Condon B.J."/>
            <person name="Leng Y."/>
            <person name="Wu D."/>
            <person name="Bushley K.E."/>
            <person name="Ohm R.A."/>
            <person name="Otillar R."/>
            <person name="Martin J."/>
            <person name="Schackwitz W."/>
            <person name="Grimwood J."/>
            <person name="MohdZainudin N."/>
            <person name="Xue C."/>
            <person name="Wang R."/>
            <person name="Manning V.A."/>
            <person name="Dhillon B."/>
            <person name="Tu Z.J."/>
            <person name="Steffenson B.J."/>
            <person name="Salamov A."/>
            <person name="Sun H."/>
            <person name="Lowry S."/>
            <person name="LaButti K."/>
            <person name="Han J."/>
            <person name="Copeland A."/>
            <person name="Lindquist E."/>
            <person name="Barry K."/>
            <person name="Schmutz J."/>
            <person name="Baker S.E."/>
            <person name="Ciuffetti L.M."/>
            <person name="Grigoriev I.V."/>
            <person name="Zhong S."/>
            <person name="Turgeon B.G."/>
        </authorList>
    </citation>
    <scope>NUCLEOTIDE SEQUENCE [LARGE SCALE GENOMIC DNA]</scope>
    <source>
        <strain evidence="26">28A</strain>
    </source>
</reference>
<evidence type="ECO:0000256" key="15">
    <source>
        <dbReference type="ARBA" id="ARBA00023268"/>
    </source>
</evidence>
<evidence type="ECO:0000256" key="14">
    <source>
        <dbReference type="ARBA" id="ARBA00023239"/>
    </source>
</evidence>
<dbReference type="InterPro" id="IPR002539">
    <property type="entry name" value="MaoC-like_dom"/>
</dbReference>
<evidence type="ECO:0000256" key="11">
    <source>
        <dbReference type="ARBA" id="ARBA00022857"/>
    </source>
</evidence>
<evidence type="ECO:0000256" key="19">
    <source>
        <dbReference type="ARBA" id="ARBA00048572"/>
    </source>
</evidence>
<dbReference type="GO" id="GO:0019171">
    <property type="term" value="F:(3R)-hydroxyacyl-[acyl-carrier-protein] dehydratase activity"/>
    <property type="evidence" value="ECO:0007669"/>
    <property type="project" value="UniProtKB-EC"/>
</dbReference>
<dbReference type="OrthoDB" id="5417908at2759"/>
<evidence type="ECO:0000256" key="20">
    <source>
        <dbReference type="ARBA" id="ARBA00048835"/>
    </source>
</evidence>
<evidence type="ECO:0000256" key="13">
    <source>
        <dbReference type="ARBA" id="ARBA00023027"/>
    </source>
</evidence>
<accession>R0JW13</accession>
<dbReference type="InterPro" id="IPR014043">
    <property type="entry name" value="Acyl_transferase_dom"/>
</dbReference>
<dbReference type="InterPro" id="IPR050830">
    <property type="entry name" value="Fungal_FAS"/>
</dbReference>
<dbReference type="FunFam" id="3.20.20.70:FF:000078">
    <property type="entry name" value="Fatty acid synthase beta subunit dehydratase"/>
    <property type="match status" value="1"/>
</dbReference>
<comment type="catalytic activity">
    <reaction evidence="20">
        <text>holo-[ACP] + acetyl-CoA = acetyl-[ACP] + CoA</text>
        <dbReference type="Rhea" id="RHEA:41788"/>
        <dbReference type="Rhea" id="RHEA-COMP:9621"/>
        <dbReference type="Rhea" id="RHEA-COMP:9685"/>
        <dbReference type="ChEBI" id="CHEBI:57287"/>
        <dbReference type="ChEBI" id="CHEBI:57288"/>
        <dbReference type="ChEBI" id="CHEBI:64479"/>
        <dbReference type="ChEBI" id="CHEBI:78446"/>
        <dbReference type="EC" id="2.3.1.38"/>
    </reaction>
</comment>
<dbReference type="EC" id="3.1.2.14" evidence="3"/>
<dbReference type="EC" id="1.3.1.9" evidence="5"/>
<keyword evidence="26" id="KW-1185">Reference proteome</keyword>
<dbReference type="Pfam" id="PF22235">
    <property type="entry name" value="FAS1_thioest_ins"/>
    <property type="match status" value="1"/>
</dbReference>
<dbReference type="SUPFAM" id="SSF52151">
    <property type="entry name" value="FabD/lysophospholipase-like"/>
    <property type="match status" value="2"/>
</dbReference>
<dbReference type="Gene3D" id="3.40.366.10">
    <property type="entry name" value="Malonyl-Coenzyme A Acyl Carrier Protein, domain 2"/>
    <property type="match status" value="3"/>
</dbReference>
<dbReference type="Pfam" id="PF00698">
    <property type="entry name" value="Acyl_transf_1"/>
    <property type="match status" value="1"/>
</dbReference>
<sequence>MEDFFSHLCAKFFEHSTNTMDSDMSFPSSSSSPFSFCLTPIPQSLRSTRLEYQDLAYEWHVPEILHNHLVQLWEKFTADLRIKATGSDDQPGSVLELLSQFLLHIMQYELGGTPGLYQSDCVELLLAQIESDFLGDCSIQSVACNMPGTSSQKQTVIQAYVAATQHIGRPCLRKAPRTAIFDQDAGQTTQTYAIFGGQGNTTDYLQELRALFETYTHVVKPILATAEDALRTSLHDASSSRLKHFRHGMEISQWLRRPDSAPSTDYLLSAPVSFPLIGLLQFATYAVVCWSLQKTPGEVTQTFKGMAGHSQGIVVAATLSTTTTWESLHCALVQALKVLFEIGVAAQEATPGIDVPPSIIAKATNAGEGAPTPMLNVSGCDPKRLKKYIDEVNGFLDESQRVSISLINGRMNFVVAGPTLSVCALARKLRRLKASPEEFQDKKPFSSRKPEFSLHFLPITSPFHTLHLKNTAPSVVAALESVKLCPSMLRVPVYHTHTGQNLMESKVTSIVPDLVEMILCQVNDWPSSTKFKAATHAVDFGPGGPSGVGSLLSRNTEGTGLRVILAGLSESTTPEFGDMAELLSAKPTFSANWAEKYSPRLIQTKGGIQIRNKMTRLLGLPPLMVGGMTPTTTSWEFVSAIVSSGYHAELAAGGLHTAEDFTHAIKNLSSSIPSGRGICINIIYASPRQVRWQLPLIRKLRAEGFPIDGITFGAGVPSTEALKEYLDIGLKYLCFKPGSTSAINQVIAIARTNPGVPIVLQWTSGRGGGHHSYEDFHDPIIKMYAKIRRCDNIVLVAGSGFGGADDTYPYLSGAWSSRFGLPPMPFDGVLFGSRMMVAKEAKTSQGAKEAIVAAPGIDDEASWEQSYKNPIGGIVTVKSEMGEPIHKLATRGVLLWRELDGKIFSISDRAQRLEKLLSMKSYIIKRLNEDFQKVWFGLDSQGNAVDLEDMTYAEILHRLIQLCYVKKESRWIDKGYKQLTIDFMRRMCSRLQRSALPKVDMEQPLQALQKALSFCKSADRELVTYSDAQYFLLLCKRPGQKPAPFVPVLDEDFETWFKKDSLWQSEELAAVVDEDAGRTCILQGPVAARYCTKTNEPVGEILGGISQQHISRILGEVYGIDKNLIVPADESAIRRGETPNPIDLPACCRVSRQESATIISIDETACEERLPHIDRWARALAGDNNTWLSSLLMSEDIIRDKMVTPNPIRRALAPLPGMRVELSDAASPSAPSLVVFEKASSVEPSLEIRKEGDAVFVTMLVDESVGEAILSFSFHFVYRPDTPLHPIHEISEGRNEMLQRFYHQLWFGSELCLAKPNAPELDLSTLVIEGQPTKISPSLAQAFMDSIEQPGLFRVPKAGVPLDYSIVMAWEAMMKATFPGATGCDFLSLVHLSNKFTVLDEKPLNISENTATAAEIKAIRNLPAGRAVEVMATITRDGVPAVEVTSEFLFRGTYTDFSVCFERRKEPKMAVTMNRMADIAVLQSKAWVSFKQDFDFKSLLGQRLVFDLHTLGHLASATTYRSLQVSGKMFLEDPETKSLRVVGDVTYQSMGPTSSNPVIDYLSRCGTQINVLNTLPTPQPLGEKESLSITTPLDNNAYARASGDFNPIHVSQTVARYANLPGPITHGMYTSAAVRQVVEKAAGCSDNVRMRSYKASFVNMVLPNSVLDVQIHHTAMKDGLRVLSFQALHSESKQVVLEGEAEVDQALTAYVFTGQGSQKQDMGMDLYATCEVARQVWDEADRFYSETYGFLISDIVKQNPKRLTVFFGGRRGRKIRENYMNMMVESIDRRPERFFTSITPTTTSYTFEHNAGLLFSTEFAQPALTVMERAQFLHLKSQGLVTPSALFAGHSLGEYTSLSTIGEIMPFRNLLSVVFYRGLTMRSAVKRDAHGRSKYAMVAVNPSRAKTTPGVLLQLVASIASALPEDLLEIVNYNVETQQYVASGTLRALACLGDVMDSIAKNPRLSPEDIGALVTARVAASTEQMPVLKRGVATIPLDGIDVPFHSSCLLPKMPAFRRVLQQYIEPGAINSKLLVGKYISNVTGKPFDISYEGVSSLKQLTGSPVLDKLMVEMKA</sequence>
<evidence type="ECO:0000256" key="5">
    <source>
        <dbReference type="ARBA" id="ARBA00012996"/>
    </source>
</evidence>
<dbReference type="GO" id="GO:0005835">
    <property type="term" value="C:fatty acid synthase complex"/>
    <property type="evidence" value="ECO:0007669"/>
    <property type="project" value="UniProtKB-UniRule"/>
</dbReference>
<dbReference type="InterPro" id="IPR013565">
    <property type="entry name" value="Fas1/AflB-like_central"/>
</dbReference>
<comment type="catalytic activity">
    <reaction evidence="17">
        <text>holo-[ACP] + malonyl-CoA = malonyl-[ACP] + CoA</text>
        <dbReference type="Rhea" id="RHEA:41792"/>
        <dbReference type="Rhea" id="RHEA-COMP:9623"/>
        <dbReference type="Rhea" id="RHEA-COMP:9685"/>
        <dbReference type="ChEBI" id="CHEBI:57287"/>
        <dbReference type="ChEBI" id="CHEBI:57384"/>
        <dbReference type="ChEBI" id="CHEBI:64479"/>
        <dbReference type="ChEBI" id="CHEBI:78449"/>
        <dbReference type="EC" id="2.3.1.39"/>
    </reaction>
</comment>
<dbReference type="SMART" id="SM00827">
    <property type="entry name" value="PKS_AT"/>
    <property type="match status" value="1"/>
</dbReference>
<evidence type="ECO:0000256" key="16">
    <source>
        <dbReference type="ARBA" id="ARBA00048237"/>
    </source>
</evidence>
<keyword evidence="9 22" id="KW-0808">Transferase</keyword>
<dbReference type="PANTHER" id="PTHR10982">
    <property type="entry name" value="MALONYL COA-ACYL CARRIER PROTEIN TRANSACYLASE"/>
    <property type="match status" value="1"/>
</dbReference>
<evidence type="ECO:0000313" key="26">
    <source>
        <dbReference type="Proteomes" id="UP000016935"/>
    </source>
</evidence>
<dbReference type="Proteomes" id="UP000016935">
    <property type="component" value="Unassembled WGS sequence"/>
</dbReference>
<keyword evidence="15" id="KW-0511">Multifunctional enzyme</keyword>
<evidence type="ECO:0000256" key="17">
    <source>
        <dbReference type="ARBA" id="ARBA00048462"/>
    </source>
</evidence>
<dbReference type="Gene3D" id="1.20.1050.120">
    <property type="match status" value="1"/>
</dbReference>
<dbReference type="PANTHER" id="PTHR10982:SF21">
    <property type="entry name" value="FATTY ACID SYNTHASE SUBUNIT BETA"/>
    <property type="match status" value="1"/>
</dbReference>
<evidence type="ECO:0000256" key="21">
    <source>
        <dbReference type="ARBA" id="ARBA00078671"/>
    </source>
</evidence>
<dbReference type="HOGENOM" id="CLU_000114_5_0_1"/>
<dbReference type="Pfam" id="PF16073">
    <property type="entry name" value="SAT"/>
    <property type="match status" value="1"/>
</dbReference>
<dbReference type="GO" id="GO:0004312">
    <property type="term" value="F:fatty acid synthase activity"/>
    <property type="evidence" value="ECO:0007669"/>
    <property type="project" value="InterPro"/>
</dbReference>
<dbReference type="GO" id="GO:0016297">
    <property type="term" value="F:fatty acyl-[ACP] hydrolase activity"/>
    <property type="evidence" value="ECO:0007669"/>
    <property type="project" value="UniProtKB-EC"/>
</dbReference>
<keyword evidence="13 22" id="KW-0520">NAD</keyword>
<evidence type="ECO:0000256" key="9">
    <source>
        <dbReference type="ARBA" id="ARBA00022679"/>
    </source>
</evidence>
<feature type="active site" description="For malonyltransferase activity" evidence="23">
    <location>
        <position position="1851"/>
    </location>
</feature>
<evidence type="ECO:0000256" key="6">
    <source>
        <dbReference type="ARBA" id="ARBA00013167"/>
    </source>
</evidence>
<dbReference type="GO" id="GO:0004314">
    <property type="term" value="F:[acyl-carrier-protein] S-malonyltransferase activity"/>
    <property type="evidence" value="ECO:0007669"/>
    <property type="project" value="UniProtKB-EC"/>
</dbReference>
<dbReference type="Gene3D" id="1.20.930.70">
    <property type="match status" value="1"/>
</dbReference>
<name>R0JW13_EXST2</name>
<dbReference type="GO" id="GO:0004313">
    <property type="term" value="F:[acyl-carrier-protein] S-acetyltransferase activity"/>
    <property type="evidence" value="ECO:0007669"/>
    <property type="project" value="UniProtKB-EC"/>
</dbReference>
<keyword evidence="12 22" id="KW-0560">Oxidoreductase</keyword>
<comment type="catalytic activity">
    <reaction evidence="16">
        <text>acetyl-CoA + n malonyl-CoA + 2n NADPH + 4n H(+) = a long-chain-acyl-CoA + n CoA + n CO2 + 2n NADP(+).</text>
        <dbReference type="EC" id="2.3.1.86"/>
    </reaction>
</comment>
<feature type="active site" description="For acetyltransferase activity" evidence="23">
    <location>
        <position position="310"/>
    </location>
</feature>
<evidence type="ECO:0000256" key="18">
    <source>
        <dbReference type="ARBA" id="ARBA00048536"/>
    </source>
</evidence>
<dbReference type="InterPro" id="IPR003965">
    <property type="entry name" value="Fatty_acid_synthase"/>
</dbReference>
<evidence type="ECO:0000256" key="2">
    <source>
        <dbReference type="ARBA" id="ARBA00010009"/>
    </source>
</evidence>
<dbReference type="GO" id="GO:0006633">
    <property type="term" value="P:fatty acid biosynthetic process"/>
    <property type="evidence" value="ECO:0007669"/>
    <property type="project" value="InterPro"/>
</dbReference>
<dbReference type="Pfam" id="PF01575">
    <property type="entry name" value="MaoC_dehydratas"/>
    <property type="match status" value="1"/>
</dbReference>
<dbReference type="InterPro" id="IPR029069">
    <property type="entry name" value="HotDog_dom_sf"/>
</dbReference>